<dbReference type="CDD" id="cd01646">
    <property type="entry name" value="RT_Bac_retron_I"/>
    <property type="match status" value="1"/>
</dbReference>
<comment type="caution">
    <text evidence="2">The sequence shown here is derived from an EMBL/GenBank/DDBJ whole genome shotgun (WGS) entry which is preliminary data.</text>
</comment>
<dbReference type="InterPro" id="IPR007695">
    <property type="entry name" value="DNA_mismatch_repair_MutS-lik_N"/>
</dbReference>
<dbReference type="EMBL" id="JRYO01000118">
    <property type="protein sequence ID" value="KHE92585.1"/>
    <property type="molecule type" value="Genomic_DNA"/>
</dbReference>
<dbReference type="GO" id="GO:0005524">
    <property type="term" value="F:ATP binding"/>
    <property type="evidence" value="ECO:0007669"/>
    <property type="project" value="InterPro"/>
</dbReference>
<dbReference type="SUPFAM" id="SSF56672">
    <property type="entry name" value="DNA/RNA polymerases"/>
    <property type="match status" value="1"/>
</dbReference>
<accession>A0A0B0EPK6</accession>
<evidence type="ECO:0000313" key="3">
    <source>
        <dbReference type="Proteomes" id="UP000030652"/>
    </source>
</evidence>
<evidence type="ECO:0000313" key="2">
    <source>
        <dbReference type="EMBL" id="KHE92585.1"/>
    </source>
</evidence>
<dbReference type="InterPro" id="IPR043502">
    <property type="entry name" value="DNA/RNA_pol_sf"/>
</dbReference>
<gene>
    <name evidence="2" type="primary">mutS</name>
    <name evidence="2" type="ORF">SCABRO_01676</name>
</gene>
<dbReference type="AlphaFoldDB" id="A0A0B0EPK6"/>
<evidence type="ECO:0000259" key="1">
    <source>
        <dbReference type="PROSITE" id="PS50878"/>
    </source>
</evidence>
<feature type="domain" description="Reverse transcriptase" evidence="1">
    <location>
        <begin position="1"/>
        <end position="141"/>
    </location>
</feature>
<name>A0A0B0EPK6_9BACT</name>
<protein>
    <submittedName>
        <fullName evidence="2">DNA mismatch repair protein MutS</fullName>
    </submittedName>
</protein>
<proteinExistence type="predicted"/>
<dbReference type="Proteomes" id="UP000030652">
    <property type="component" value="Unassembled WGS sequence"/>
</dbReference>
<organism evidence="2 3">
    <name type="scientific">Candidatus Scalindua brodae</name>
    <dbReference type="NCBI Taxonomy" id="237368"/>
    <lineage>
        <taxon>Bacteria</taxon>
        <taxon>Pseudomonadati</taxon>
        <taxon>Planctomycetota</taxon>
        <taxon>Candidatus Brocadiia</taxon>
        <taxon>Candidatus Brocadiales</taxon>
        <taxon>Candidatus Scalinduaceae</taxon>
        <taxon>Candidatus Scalindua</taxon>
    </lineage>
</organism>
<dbReference type="InterPro" id="IPR016151">
    <property type="entry name" value="DNA_mismatch_repair_MutS_N"/>
</dbReference>
<dbReference type="Gene3D" id="3.40.1170.10">
    <property type="entry name" value="DNA repair protein MutS, domain I"/>
    <property type="match status" value="1"/>
</dbReference>
<dbReference type="Pfam" id="PF01624">
    <property type="entry name" value="MutS_I"/>
    <property type="match status" value="1"/>
</dbReference>
<dbReference type="SUPFAM" id="SSF55271">
    <property type="entry name" value="DNA repair protein MutS, domain I"/>
    <property type="match status" value="1"/>
</dbReference>
<dbReference type="GO" id="GO:0006298">
    <property type="term" value="P:mismatch repair"/>
    <property type="evidence" value="ECO:0007669"/>
    <property type="project" value="InterPro"/>
</dbReference>
<dbReference type="InterPro" id="IPR000477">
    <property type="entry name" value="RT_dom"/>
</dbReference>
<dbReference type="eggNOG" id="COG3344">
    <property type="taxonomic scope" value="Bacteria"/>
</dbReference>
<dbReference type="GO" id="GO:0030983">
    <property type="term" value="F:mismatched DNA binding"/>
    <property type="evidence" value="ECO:0007669"/>
    <property type="project" value="InterPro"/>
</dbReference>
<dbReference type="Pfam" id="PF00078">
    <property type="entry name" value="RVT_1"/>
    <property type="match status" value="1"/>
</dbReference>
<sequence length="344" mass="41580">MIAPELKNDEALWLLRTLVYHDCTADYHFRGNMGILNKIPPHKSLFKVAKNKGLPIGNLNSQFFANVYLNLLDQFVKHQLKCRYYLRYCDDTVFLSRDREELTMWKDKIETFIDEKLQLELRKSFKLQPVSNGIDFLGYIVRTDYLLVRRRVVNNLHVKLREHKSLLVKEGRFYRRYLFDEEMLDRLHAILSSYLGHFKMANSYNLCKSIWEKHAFLDQYFDFDPEACRLTRKYKYPAGIRRTCQQYFYYRWRFTGDVILFQVGSFFEFYSEHDKKIACNIDLARIRKNRRGVKYGFPVHMINIYIQRLFRYNTFISVILEREQYPGGIKKRAPAYRLERLTKH</sequence>
<reference evidence="2 3" key="1">
    <citation type="submission" date="2014-10" db="EMBL/GenBank/DDBJ databases">
        <title>Draft genome of anammox bacterium scalindua brodae, obtained using differential coverage binning of sequence data from two enrichment reactors.</title>
        <authorList>
            <person name="Speth D.R."/>
            <person name="Russ L."/>
            <person name="Kartal B."/>
            <person name="Op den Camp H.J."/>
            <person name="Dutilh B.E."/>
            <person name="Jetten M.S."/>
        </authorList>
    </citation>
    <scope>NUCLEOTIDE SEQUENCE [LARGE SCALE GENOMIC DNA]</scope>
    <source>
        <strain evidence="2">RU1</strain>
    </source>
</reference>
<dbReference type="PROSITE" id="PS50878">
    <property type="entry name" value="RT_POL"/>
    <property type="match status" value="1"/>
</dbReference>